<dbReference type="Gene3D" id="2.60.40.2500">
    <property type="match status" value="1"/>
</dbReference>
<dbReference type="AlphaFoldDB" id="A0A3N4N4B0"/>
<dbReference type="InterPro" id="IPR038161">
    <property type="entry name" value="VirB9/CagX/TrbG_C_sf"/>
</dbReference>
<protein>
    <submittedName>
        <fullName evidence="4">P-type conjugative transfer protein VirB9</fullName>
    </submittedName>
</protein>
<evidence type="ECO:0000313" key="5">
    <source>
        <dbReference type="Proteomes" id="UP000272412"/>
    </source>
</evidence>
<keyword evidence="2 3" id="KW-0732">Signal</keyword>
<accession>A0A3N4N4B0</accession>
<name>A0A3N4N4B0_9NEIS</name>
<dbReference type="NCBIfam" id="TIGR02781">
    <property type="entry name" value="VirB9"/>
    <property type="match status" value="1"/>
</dbReference>
<dbReference type="InterPro" id="IPR014148">
    <property type="entry name" value="VirB9"/>
</dbReference>
<reference evidence="4 5" key="1">
    <citation type="submission" date="2018-11" db="EMBL/GenBank/DDBJ databases">
        <title>Neisseria weixii sp. nov. isolated from the rectal contents of plateau pika (Ochotona cruzoniae).</title>
        <authorList>
            <person name="Zhang G."/>
        </authorList>
    </citation>
    <scope>NUCLEOTIDE SEQUENCE [LARGE SCALE GENOMIC DNA]</scope>
    <source>
        <strain evidence="4 5">10009</strain>
    </source>
</reference>
<dbReference type="CDD" id="cd06911">
    <property type="entry name" value="VirB9_CagX_TrbG"/>
    <property type="match status" value="1"/>
</dbReference>
<comment type="similarity">
    <text evidence="1">Belongs to the TrbG/VirB9 family.</text>
</comment>
<feature type="signal peptide" evidence="3">
    <location>
        <begin position="1"/>
        <end position="22"/>
    </location>
</feature>
<sequence length="277" mass="30704">MTKQTLILTGLMAGLFFQTAYAAETPKRSVYDGRIQSVDYNPNDVVNIKAKPGFVTMIQLQDGETINSGDSASLAMGYGKAWGLTSKGNNIYFKPLNHQPTTNLLFTTNKKRRYALHLSMAGSKSQPTYILAFNYPGDARYKQLLEEQKQVQAAAVLRSSQSRNKAGGDYNRNYWGKGKKALAPTSVYDDGRFTYLRYDDAKSLPAVFRVNSDGTEAAVNSHVEGDTLVIHETAEKFVLRLGKSVLGIENRSYDAKGKFNMTGSTKGRTVRLRKGKK</sequence>
<dbReference type="InterPro" id="IPR010258">
    <property type="entry name" value="Conjugal_tfr_TrbG/VirB9/CagX"/>
</dbReference>
<organism evidence="4 5">
    <name type="scientific">Neisseria weixii</name>
    <dbReference type="NCBI Taxonomy" id="1853276"/>
    <lineage>
        <taxon>Bacteria</taxon>
        <taxon>Pseudomonadati</taxon>
        <taxon>Pseudomonadota</taxon>
        <taxon>Betaproteobacteria</taxon>
        <taxon>Neisseriales</taxon>
        <taxon>Neisseriaceae</taxon>
        <taxon>Neisseria</taxon>
    </lineage>
</organism>
<gene>
    <name evidence="4" type="primary">virB9</name>
    <name evidence="4" type="ORF">EGK74_02515</name>
</gene>
<comment type="caution">
    <text evidence="4">The sequence shown here is derived from an EMBL/GenBank/DDBJ whole genome shotgun (WGS) entry which is preliminary data.</text>
</comment>
<keyword evidence="5" id="KW-1185">Reference proteome</keyword>
<dbReference type="OrthoDB" id="9773431at2"/>
<dbReference type="Proteomes" id="UP000272412">
    <property type="component" value="Unassembled WGS sequence"/>
</dbReference>
<evidence type="ECO:0000313" key="4">
    <source>
        <dbReference type="EMBL" id="RPD90185.1"/>
    </source>
</evidence>
<dbReference type="InterPro" id="IPR033645">
    <property type="entry name" value="VirB9/CagX/TrbG_C"/>
</dbReference>
<proteinExistence type="inferred from homology"/>
<dbReference type="RefSeq" id="WP_123803755.1">
    <property type="nucleotide sequence ID" value="NZ_JBHSPY010000001.1"/>
</dbReference>
<dbReference type="Pfam" id="PF03524">
    <property type="entry name" value="CagX"/>
    <property type="match status" value="1"/>
</dbReference>
<feature type="chain" id="PRO_5018178041" evidence="3">
    <location>
        <begin position="23"/>
        <end position="277"/>
    </location>
</feature>
<dbReference type="EMBL" id="RPFL01000004">
    <property type="protein sequence ID" value="RPD90185.1"/>
    <property type="molecule type" value="Genomic_DNA"/>
</dbReference>
<evidence type="ECO:0000256" key="3">
    <source>
        <dbReference type="SAM" id="SignalP"/>
    </source>
</evidence>
<evidence type="ECO:0000256" key="1">
    <source>
        <dbReference type="ARBA" id="ARBA00006135"/>
    </source>
</evidence>
<evidence type="ECO:0000256" key="2">
    <source>
        <dbReference type="ARBA" id="ARBA00022729"/>
    </source>
</evidence>